<evidence type="ECO:0000313" key="6">
    <source>
        <dbReference type="EMBL" id="GAA5089773.1"/>
    </source>
</evidence>
<comment type="caution">
    <text evidence="6">The sequence shown here is derived from an EMBL/GenBank/DDBJ whole genome shotgun (WGS) entry which is preliminary data.</text>
</comment>
<keyword evidence="2 5" id="KW-0812">Transmembrane</keyword>
<dbReference type="Pfam" id="PF01925">
    <property type="entry name" value="TauE"/>
    <property type="match status" value="1"/>
</dbReference>
<keyword evidence="4 5" id="KW-0472">Membrane</keyword>
<keyword evidence="7" id="KW-1185">Reference proteome</keyword>
<evidence type="ECO:0000256" key="2">
    <source>
        <dbReference type="ARBA" id="ARBA00022692"/>
    </source>
</evidence>
<feature type="transmembrane region" description="Helical" evidence="5">
    <location>
        <begin position="35"/>
        <end position="57"/>
    </location>
</feature>
<gene>
    <name evidence="6" type="ORF">GCM10023337_13170</name>
</gene>
<feature type="transmembrane region" description="Helical" evidence="5">
    <location>
        <begin position="244"/>
        <end position="267"/>
    </location>
</feature>
<evidence type="ECO:0000313" key="7">
    <source>
        <dbReference type="Proteomes" id="UP001500227"/>
    </source>
</evidence>
<sequence length="272" mass="28167">MISSILGFMVGLTLGLTGAGGGILAVPALVLGVGLSMTTAAPIALIAVGLAALTGALDGLRRRMVRYKAALLMSVIGGVVSPFGVWLAQRLPEFWLMVLFSGVMFIVAARMFNQARRSQKSGQADTPTTPKACMISETTGKFIWNKTSTLTLGSIGAVSGLLTGLLGVGGGFIIVPMLKRFTNLKIHSIVATSLMVIALVSAVTVLNALTSSSALQHPATWPFVGFVVAGMIGGRIVAPKIPPTYIQIGFALLCALSACIVLFNALAPIAHF</sequence>
<evidence type="ECO:0000256" key="3">
    <source>
        <dbReference type="ARBA" id="ARBA00022989"/>
    </source>
</evidence>
<feature type="transmembrane region" description="Helical" evidence="5">
    <location>
        <begin position="94"/>
        <end position="112"/>
    </location>
</feature>
<keyword evidence="3 5" id="KW-1133">Transmembrane helix</keyword>
<evidence type="ECO:0000256" key="4">
    <source>
        <dbReference type="ARBA" id="ARBA00023136"/>
    </source>
</evidence>
<evidence type="ECO:0000256" key="1">
    <source>
        <dbReference type="ARBA" id="ARBA00004141"/>
    </source>
</evidence>
<comment type="similarity">
    <text evidence="5">Belongs to the 4-toluene sulfonate uptake permease (TSUP) (TC 2.A.102) family.</text>
</comment>
<feature type="transmembrane region" description="Helical" evidence="5">
    <location>
        <begin position="221"/>
        <end position="238"/>
    </location>
</feature>
<proteinExistence type="inferred from homology"/>
<dbReference type="EMBL" id="BAABKD010000009">
    <property type="protein sequence ID" value="GAA5089773.1"/>
    <property type="molecule type" value="Genomic_DNA"/>
</dbReference>
<dbReference type="InterPro" id="IPR002781">
    <property type="entry name" value="TM_pro_TauE-like"/>
</dbReference>
<dbReference type="InterPro" id="IPR051598">
    <property type="entry name" value="TSUP/Inactive_protease-like"/>
</dbReference>
<feature type="transmembrane region" description="Helical" evidence="5">
    <location>
        <begin position="150"/>
        <end position="174"/>
    </location>
</feature>
<keyword evidence="5" id="KW-1003">Cell membrane</keyword>
<evidence type="ECO:0000256" key="5">
    <source>
        <dbReference type="RuleBase" id="RU363041"/>
    </source>
</evidence>
<comment type="subcellular location">
    <subcellularLocation>
        <location evidence="5">Cell membrane</location>
        <topology evidence="5">Multi-pass membrane protein</topology>
    </subcellularLocation>
    <subcellularLocation>
        <location evidence="1">Membrane</location>
        <topology evidence="1">Multi-pass membrane protein</topology>
    </subcellularLocation>
</comment>
<organism evidence="6 7">
    <name type="scientific">Paenalcaligenes hermetiae</name>
    <dbReference type="NCBI Taxonomy" id="1157987"/>
    <lineage>
        <taxon>Bacteria</taxon>
        <taxon>Pseudomonadati</taxon>
        <taxon>Pseudomonadota</taxon>
        <taxon>Betaproteobacteria</taxon>
        <taxon>Burkholderiales</taxon>
        <taxon>Alcaligenaceae</taxon>
        <taxon>Paenalcaligenes</taxon>
    </lineage>
</organism>
<feature type="transmembrane region" description="Helical" evidence="5">
    <location>
        <begin position="69"/>
        <end position="88"/>
    </location>
</feature>
<accession>A0ABP9M602</accession>
<feature type="transmembrane region" description="Helical" evidence="5">
    <location>
        <begin position="186"/>
        <end position="209"/>
    </location>
</feature>
<dbReference type="PANTHER" id="PTHR43701">
    <property type="entry name" value="MEMBRANE TRANSPORTER PROTEIN MJ0441-RELATED"/>
    <property type="match status" value="1"/>
</dbReference>
<protein>
    <recommendedName>
        <fullName evidence="5">Probable membrane transporter protein</fullName>
    </recommendedName>
</protein>
<dbReference type="RefSeq" id="WP_300646942.1">
    <property type="nucleotide sequence ID" value="NZ_BAABKD010000009.1"/>
</dbReference>
<reference evidence="7" key="1">
    <citation type="journal article" date="2019" name="Int. J. Syst. Evol. Microbiol.">
        <title>The Global Catalogue of Microorganisms (GCM) 10K type strain sequencing project: providing services to taxonomists for standard genome sequencing and annotation.</title>
        <authorList>
            <consortium name="The Broad Institute Genomics Platform"/>
            <consortium name="The Broad Institute Genome Sequencing Center for Infectious Disease"/>
            <person name="Wu L."/>
            <person name="Ma J."/>
        </authorList>
    </citation>
    <scope>NUCLEOTIDE SEQUENCE [LARGE SCALE GENOMIC DNA]</scope>
    <source>
        <strain evidence="7">JCM 18423</strain>
    </source>
</reference>
<name>A0ABP9M602_9BURK</name>
<dbReference type="Proteomes" id="UP001500227">
    <property type="component" value="Unassembled WGS sequence"/>
</dbReference>
<dbReference type="PANTHER" id="PTHR43701:SF2">
    <property type="entry name" value="MEMBRANE TRANSPORTER PROTEIN YJNA-RELATED"/>
    <property type="match status" value="1"/>
</dbReference>